<dbReference type="RefSeq" id="WP_156998232.1">
    <property type="nucleotide sequence ID" value="NZ_BAAANU010000007.1"/>
</dbReference>
<dbReference type="GO" id="GO:0043200">
    <property type="term" value="P:response to amino acid"/>
    <property type="evidence" value="ECO:0007669"/>
    <property type="project" value="TreeGrafter"/>
</dbReference>
<gene>
    <name evidence="5" type="ORF">BJ978_001313</name>
</gene>
<keyword evidence="3" id="KW-0804">Transcription</keyword>
<dbReference type="PANTHER" id="PTHR30154:SF34">
    <property type="entry name" value="TRANSCRIPTIONAL REGULATOR AZLB"/>
    <property type="match status" value="1"/>
</dbReference>
<evidence type="ECO:0000256" key="2">
    <source>
        <dbReference type="ARBA" id="ARBA00023125"/>
    </source>
</evidence>
<name>A0A9X2H4H7_9MICO</name>
<dbReference type="Proteomes" id="UP001139722">
    <property type="component" value="Unassembled WGS sequence"/>
</dbReference>
<evidence type="ECO:0000256" key="3">
    <source>
        <dbReference type="ARBA" id="ARBA00023163"/>
    </source>
</evidence>
<evidence type="ECO:0000313" key="5">
    <source>
        <dbReference type="EMBL" id="MCP2370637.1"/>
    </source>
</evidence>
<accession>A0A9X2H4H7</accession>
<keyword evidence="2 5" id="KW-0238">DNA-binding</keyword>
<dbReference type="SMART" id="SM00344">
    <property type="entry name" value="HTH_ASNC"/>
    <property type="match status" value="1"/>
</dbReference>
<comment type="caution">
    <text evidence="5">The sequence shown here is derived from an EMBL/GenBank/DDBJ whole genome shotgun (WGS) entry which is preliminary data.</text>
</comment>
<dbReference type="Gene3D" id="1.10.10.10">
    <property type="entry name" value="Winged helix-like DNA-binding domain superfamily/Winged helix DNA-binding domain"/>
    <property type="match status" value="2"/>
</dbReference>
<protein>
    <submittedName>
        <fullName evidence="5">DNA-binding Lrp family transcriptional regulator</fullName>
    </submittedName>
</protein>
<keyword evidence="1" id="KW-0805">Transcription regulation</keyword>
<feature type="domain" description="HTH asnC-type" evidence="4">
    <location>
        <begin position="5"/>
        <end position="45"/>
    </location>
</feature>
<reference evidence="5" key="1">
    <citation type="submission" date="2022-06" db="EMBL/GenBank/DDBJ databases">
        <title>Sequencing the genomes of 1000 actinobacteria strains.</title>
        <authorList>
            <person name="Klenk H.-P."/>
        </authorList>
    </citation>
    <scope>NUCLEOTIDE SEQUENCE</scope>
    <source>
        <strain evidence="5">DSM 22016</strain>
    </source>
</reference>
<dbReference type="Pfam" id="PF13404">
    <property type="entry name" value="HTH_AsnC-type"/>
    <property type="match status" value="1"/>
</dbReference>
<dbReference type="PANTHER" id="PTHR30154">
    <property type="entry name" value="LEUCINE-RESPONSIVE REGULATORY PROTEIN"/>
    <property type="match status" value="1"/>
</dbReference>
<dbReference type="InterPro" id="IPR036390">
    <property type="entry name" value="WH_DNA-bd_sf"/>
</dbReference>
<dbReference type="OrthoDB" id="4050641at2"/>
<organism evidence="5 6">
    <name type="scientific">Agromyces terreus</name>
    <dbReference type="NCBI Taxonomy" id="424795"/>
    <lineage>
        <taxon>Bacteria</taxon>
        <taxon>Bacillati</taxon>
        <taxon>Actinomycetota</taxon>
        <taxon>Actinomycetes</taxon>
        <taxon>Micrococcales</taxon>
        <taxon>Microbacteriaceae</taxon>
        <taxon>Agromyces</taxon>
    </lineage>
</organism>
<sequence length="337" mass="35926">MSIPLDDVDRRVAAALVQDGRAPWRRIAAAIGEPERSVARRGRRLLDEGVVRVLALPNPAGLGLAPYSLRVTATPASLREVAETLAERADVPMLSMLASSNTCVGEAYLRVGDARAFLDVLGAIPGVTAYELDPITRYHRTSSGWRPEVLTAEQQAQLGQADEMARLFASPAEFDPASEALFEAMALDGRATAESLSERLNVSTATVGNRLERARSNGQVFIRGVVSPASLGYATEAHLRLMPRLSELDAVAERLSALPMTRVCAVAGTTVVASLAATGPLPIEQALRDLAGEFPSIEPVQVDVVAEGLKRSAIRFVDDRPVSDLREPTGTLAASAR</sequence>
<dbReference type="InterPro" id="IPR000485">
    <property type="entry name" value="AsnC-type_HTH_dom"/>
</dbReference>
<keyword evidence="6" id="KW-1185">Reference proteome</keyword>
<dbReference type="InterPro" id="IPR036388">
    <property type="entry name" value="WH-like_DNA-bd_sf"/>
</dbReference>
<dbReference type="GO" id="GO:0005829">
    <property type="term" value="C:cytosol"/>
    <property type="evidence" value="ECO:0007669"/>
    <property type="project" value="TreeGrafter"/>
</dbReference>
<evidence type="ECO:0000259" key="4">
    <source>
        <dbReference type="Pfam" id="PF13404"/>
    </source>
</evidence>
<proteinExistence type="predicted"/>
<dbReference type="InterPro" id="IPR019888">
    <property type="entry name" value="Tscrpt_reg_AsnC-like"/>
</dbReference>
<dbReference type="GO" id="GO:0043565">
    <property type="term" value="F:sequence-specific DNA binding"/>
    <property type="evidence" value="ECO:0007669"/>
    <property type="project" value="InterPro"/>
</dbReference>
<dbReference type="EMBL" id="JAMZDY010000001">
    <property type="protein sequence ID" value="MCP2370637.1"/>
    <property type="molecule type" value="Genomic_DNA"/>
</dbReference>
<dbReference type="PRINTS" id="PR00033">
    <property type="entry name" value="HTHASNC"/>
</dbReference>
<dbReference type="AlphaFoldDB" id="A0A9X2H4H7"/>
<evidence type="ECO:0000313" key="6">
    <source>
        <dbReference type="Proteomes" id="UP001139722"/>
    </source>
</evidence>
<evidence type="ECO:0000256" key="1">
    <source>
        <dbReference type="ARBA" id="ARBA00023015"/>
    </source>
</evidence>
<dbReference type="SUPFAM" id="SSF46785">
    <property type="entry name" value="Winged helix' DNA-binding domain"/>
    <property type="match status" value="1"/>
</dbReference>